<dbReference type="Gene3D" id="2.40.10.350">
    <property type="entry name" value="Rod shape-determining protein MreC, domain 2"/>
    <property type="match status" value="1"/>
</dbReference>
<dbReference type="GO" id="GO:0008360">
    <property type="term" value="P:regulation of cell shape"/>
    <property type="evidence" value="ECO:0007669"/>
    <property type="project" value="UniProtKB-KW"/>
</dbReference>
<comment type="similarity">
    <text evidence="1">Belongs to the MreC family.</text>
</comment>
<name>A0A645AD86_9ZZZZ</name>
<dbReference type="InterPro" id="IPR007221">
    <property type="entry name" value="MreC"/>
</dbReference>
<feature type="domain" description="Rod shape-determining protein MreC beta-barrel core" evidence="5">
    <location>
        <begin position="10"/>
        <end position="81"/>
    </location>
</feature>
<dbReference type="InterPro" id="IPR042175">
    <property type="entry name" value="Cell/Rod_MreC_2"/>
</dbReference>
<sequence length="96" mass="10133">MLEDDAELGAKGYCRLSYLPGESSAAPGDVVLTSGLGDMFPAGIVIGKVLEVRQESHNISSYAIVEPAVDFSNIHYVMVIKSFDNETAGAEAPDAN</sequence>
<protein>
    <recommendedName>
        <fullName evidence="2">Cell shape-determining protein MreC</fullName>
    </recommendedName>
    <alternativeName>
        <fullName evidence="4">Cell shape protein MreC</fullName>
    </alternativeName>
</protein>
<evidence type="ECO:0000256" key="1">
    <source>
        <dbReference type="ARBA" id="ARBA00009369"/>
    </source>
</evidence>
<gene>
    <name evidence="6" type="ORF">SDC9_97919</name>
</gene>
<keyword evidence="3" id="KW-0133">Cell shape</keyword>
<reference evidence="6" key="1">
    <citation type="submission" date="2019-08" db="EMBL/GenBank/DDBJ databases">
        <authorList>
            <person name="Kucharzyk K."/>
            <person name="Murdoch R.W."/>
            <person name="Higgins S."/>
            <person name="Loffler F."/>
        </authorList>
    </citation>
    <scope>NUCLEOTIDE SEQUENCE</scope>
</reference>
<proteinExistence type="inferred from homology"/>
<dbReference type="Gene3D" id="2.40.10.340">
    <property type="entry name" value="Rod shape-determining protein MreC, domain 1"/>
    <property type="match status" value="1"/>
</dbReference>
<comment type="caution">
    <text evidence="6">The sequence shown here is derived from an EMBL/GenBank/DDBJ whole genome shotgun (WGS) entry which is preliminary data.</text>
</comment>
<dbReference type="PANTHER" id="PTHR34138:SF1">
    <property type="entry name" value="CELL SHAPE-DETERMINING PROTEIN MREC"/>
    <property type="match status" value="1"/>
</dbReference>
<evidence type="ECO:0000256" key="3">
    <source>
        <dbReference type="ARBA" id="ARBA00022960"/>
    </source>
</evidence>
<dbReference type="AlphaFoldDB" id="A0A645AD86"/>
<evidence type="ECO:0000313" key="6">
    <source>
        <dbReference type="EMBL" id="MPM51172.1"/>
    </source>
</evidence>
<dbReference type="PANTHER" id="PTHR34138">
    <property type="entry name" value="CELL SHAPE-DETERMINING PROTEIN MREC"/>
    <property type="match status" value="1"/>
</dbReference>
<dbReference type="InterPro" id="IPR042177">
    <property type="entry name" value="Cell/Rod_1"/>
</dbReference>
<evidence type="ECO:0000259" key="5">
    <source>
        <dbReference type="Pfam" id="PF04085"/>
    </source>
</evidence>
<accession>A0A645AD86</accession>
<dbReference type="GO" id="GO:0005886">
    <property type="term" value="C:plasma membrane"/>
    <property type="evidence" value="ECO:0007669"/>
    <property type="project" value="TreeGrafter"/>
</dbReference>
<dbReference type="Pfam" id="PF04085">
    <property type="entry name" value="MreC"/>
    <property type="match status" value="1"/>
</dbReference>
<evidence type="ECO:0000256" key="2">
    <source>
        <dbReference type="ARBA" id="ARBA00013855"/>
    </source>
</evidence>
<dbReference type="InterPro" id="IPR055342">
    <property type="entry name" value="MreC_beta-barrel_core"/>
</dbReference>
<dbReference type="EMBL" id="VSSQ01013293">
    <property type="protein sequence ID" value="MPM51172.1"/>
    <property type="molecule type" value="Genomic_DNA"/>
</dbReference>
<evidence type="ECO:0000256" key="4">
    <source>
        <dbReference type="ARBA" id="ARBA00032089"/>
    </source>
</evidence>
<organism evidence="6">
    <name type="scientific">bioreactor metagenome</name>
    <dbReference type="NCBI Taxonomy" id="1076179"/>
    <lineage>
        <taxon>unclassified sequences</taxon>
        <taxon>metagenomes</taxon>
        <taxon>ecological metagenomes</taxon>
    </lineage>
</organism>